<proteinExistence type="predicted"/>
<protein>
    <submittedName>
        <fullName evidence="2">Uncharacterized protein</fullName>
    </submittedName>
</protein>
<feature type="region of interest" description="Disordered" evidence="1">
    <location>
        <begin position="253"/>
        <end position="272"/>
    </location>
</feature>
<name>A0ABQ8UXB5_9AGAR</name>
<dbReference type="Proteomes" id="UP001150217">
    <property type="component" value="Unassembled WGS sequence"/>
</dbReference>
<evidence type="ECO:0000313" key="3">
    <source>
        <dbReference type="Proteomes" id="UP001150217"/>
    </source>
</evidence>
<dbReference type="EMBL" id="JANVFT010000168">
    <property type="protein sequence ID" value="KAJ4463396.1"/>
    <property type="molecule type" value="Genomic_DNA"/>
</dbReference>
<sequence>MSLSDHEQWHAREYHRCVYLRALDHCDERPEDPNLVYELVWAYSEAEAHPIPVGGAPLAAFPLDCYDLLLGLPNGALSSLPRTALAAAIGWNRALLQKLSLERPRSVIMFEEGDGESGSRMVVYFGNDRFYSFRTLLDAIGFVFKHWQTEPSADDRDGDHFGVYLLRANLRWEYEQVADHEEGVRRGWEWLRNVLRARNQNDEYGLGKQQSINKTRGPWTVPQKARIEVLDYSGSNISSSTLWLSSEDSSSANSAVEMSRKSSKSGSGRDERASGGFCPVGFGGCGDACPPNPPIAFEAREPCGIRGLWWRGLIQEEAGAFGQNIEGPYKWGPVVSDDHSQGAPPA</sequence>
<keyword evidence="3" id="KW-1185">Reference proteome</keyword>
<gene>
    <name evidence="2" type="ORF">C8R41DRAFT_872454</name>
</gene>
<evidence type="ECO:0000313" key="2">
    <source>
        <dbReference type="EMBL" id="KAJ4463396.1"/>
    </source>
</evidence>
<reference evidence="2" key="1">
    <citation type="submission" date="2022-08" db="EMBL/GenBank/DDBJ databases">
        <title>A Global Phylogenomic Analysis of the Shiitake Genus Lentinula.</title>
        <authorList>
            <consortium name="DOE Joint Genome Institute"/>
            <person name="Sierra-Patev S."/>
            <person name="Min B."/>
            <person name="Naranjo-Ortiz M."/>
            <person name="Looney B."/>
            <person name="Konkel Z."/>
            <person name="Slot J.C."/>
            <person name="Sakamoto Y."/>
            <person name="Steenwyk J.L."/>
            <person name="Rokas A."/>
            <person name="Carro J."/>
            <person name="Camarero S."/>
            <person name="Ferreira P."/>
            <person name="Molpeceres G."/>
            <person name="Ruiz-Duenas F.J."/>
            <person name="Serrano A."/>
            <person name="Henrissat B."/>
            <person name="Drula E."/>
            <person name="Hughes K.W."/>
            <person name="Mata J.L."/>
            <person name="Ishikawa N.K."/>
            <person name="Vargas-Isla R."/>
            <person name="Ushijima S."/>
            <person name="Smith C.A."/>
            <person name="Ahrendt S."/>
            <person name="Andreopoulos W."/>
            <person name="He G."/>
            <person name="Labutti K."/>
            <person name="Lipzen A."/>
            <person name="Ng V."/>
            <person name="Riley R."/>
            <person name="Sandor L."/>
            <person name="Barry K."/>
            <person name="Martinez A.T."/>
            <person name="Xiao Y."/>
            <person name="Gibbons J.G."/>
            <person name="Terashima K."/>
            <person name="Grigoriev I.V."/>
            <person name="Hibbett D.S."/>
        </authorList>
    </citation>
    <scope>NUCLEOTIDE SEQUENCE</scope>
    <source>
        <strain evidence="2">RHP3577 ss4</strain>
    </source>
</reference>
<accession>A0ABQ8UXB5</accession>
<organism evidence="2 3">
    <name type="scientific">Lentinula lateritia</name>
    <dbReference type="NCBI Taxonomy" id="40482"/>
    <lineage>
        <taxon>Eukaryota</taxon>
        <taxon>Fungi</taxon>
        <taxon>Dikarya</taxon>
        <taxon>Basidiomycota</taxon>
        <taxon>Agaricomycotina</taxon>
        <taxon>Agaricomycetes</taxon>
        <taxon>Agaricomycetidae</taxon>
        <taxon>Agaricales</taxon>
        <taxon>Marasmiineae</taxon>
        <taxon>Omphalotaceae</taxon>
        <taxon>Lentinula</taxon>
    </lineage>
</organism>
<evidence type="ECO:0000256" key="1">
    <source>
        <dbReference type="SAM" id="MobiDB-lite"/>
    </source>
</evidence>
<comment type="caution">
    <text evidence="2">The sequence shown here is derived from an EMBL/GenBank/DDBJ whole genome shotgun (WGS) entry which is preliminary data.</text>
</comment>